<feature type="non-terminal residue" evidence="1">
    <location>
        <position position="1"/>
    </location>
</feature>
<evidence type="ECO:0000313" key="2">
    <source>
        <dbReference type="Proteomes" id="UP000789920"/>
    </source>
</evidence>
<feature type="non-terminal residue" evidence="1">
    <location>
        <position position="90"/>
    </location>
</feature>
<dbReference type="Proteomes" id="UP000789920">
    <property type="component" value="Unassembled WGS sequence"/>
</dbReference>
<accession>A0ACA9NDQ9</accession>
<keyword evidence="2" id="KW-1185">Reference proteome</keyword>
<dbReference type="EMBL" id="CAJVQC010013148">
    <property type="protein sequence ID" value="CAG8645340.1"/>
    <property type="molecule type" value="Genomic_DNA"/>
</dbReference>
<gene>
    <name evidence="1" type="ORF">RPERSI_LOCUS7643</name>
</gene>
<reference evidence="1" key="1">
    <citation type="submission" date="2021-06" db="EMBL/GenBank/DDBJ databases">
        <authorList>
            <person name="Kallberg Y."/>
            <person name="Tangrot J."/>
            <person name="Rosling A."/>
        </authorList>
    </citation>
    <scope>NUCLEOTIDE SEQUENCE</scope>
    <source>
        <strain evidence="1">MA461A</strain>
    </source>
</reference>
<name>A0ACA9NDQ9_9GLOM</name>
<organism evidence="1 2">
    <name type="scientific">Racocetra persica</name>
    <dbReference type="NCBI Taxonomy" id="160502"/>
    <lineage>
        <taxon>Eukaryota</taxon>
        <taxon>Fungi</taxon>
        <taxon>Fungi incertae sedis</taxon>
        <taxon>Mucoromycota</taxon>
        <taxon>Glomeromycotina</taxon>
        <taxon>Glomeromycetes</taxon>
        <taxon>Diversisporales</taxon>
        <taxon>Gigasporaceae</taxon>
        <taxon>Racocetra</taxon>
    </lineage>
</organism>
<comment type="caution">
    <text evidence="1">The sequence shown here is derived from an EMBL/GenBank/DDBJ whole genome shotgun (WGS) entry which is preliminary data.</text>
</comment>
<sequence length="90" mass="10327">KDTNSAIATHKITNVTNSKNNNLTVEEDNRIIIKKDNSDAIDEDNSFAFDDKDIDFTFDNIFNEFKITQNILELTTDNNASMFVVEHELQ</sequence>
<protein>
    <submittedName>
        <fullName evidence="1">31562_t:CDS:1</fullName>
    </submittedName>
</protein>
<proteinExistence type="predicted"/>
<evidence type="ECO:0000313" key="1">
    <source>
        <dbReference type="EMBL" id="CAG8645340.1"/>
    </source>
</evidence>